<organism evidence="2 3">
    <name type="scientific">Clostridium pasteurianum BC1</name>
    <dbReference type="NCBI Taxonomy" id="86416"/>
    <lineage>
        <taxon>Bacteria</taxon>
        <taxon>Bacillati</taxon>
        <taxon>Bacillota</taxon>
        <taxon>Clostridia</taxon>
        <taxon>Eubacteriales</taxon>
        <taxon>Clostridiaceae</taxon>
        <taxon>Clostridium</taxon>
    </lineage>
</organism>
<sequence>MYNHSKLSKIIISLISISAFFIFLYFFNVSHPIVFKPNGDTTNVNYEKAEVLDVQNNNLQKSITMKGLYFGSQEIKAKILTGKHKGDITNVSNYLSDTHNVFLKKGMKFIANINSVNKNTYNATVYSYYRAPIQYAFIFIFFLALGIIGGRKGVKSVLGLVFTFICIIFLFLPMIYSGYSPIYASILIVIITTCITLFLLDGWSNKAISAILGTISGVIIAAIIAVIFGALAHLSGINSNDVETLNMISTKSGMQVQGLLLASILIASLGAVLDLSMSIASAVQEIYSSNPKLSTKELFRSGMNVGKDMMGTMANTLILAFVGSSLNMIMVIYSYNVSFTQLMNMDMVSIEIIQGLTGSFAIIFTVPIIAFISSKIIPSSLLETKNATIQDKLNNGTAQADIKSLEN</sequence>
<dbReference type="STRING" id="86416.Clopa_0291"/>
<keyword evidence="1" id="KW-1133">Transmembrane helix</keyword>
<feature type="transmembrane region" description="Helical" evidence="1">
    <location>
        <begin position="182"/>
        <end position="200"/>
    </location>
</feature>
<evidence type="ECO:0000313" key="2">
    <source>
        <dbReference type="EMBL" id="AGK95354.1"/>
    </source>
</evidence>
<keyword evidence="3" id="KW-1185">Reference proteome</keyword>
<dbReference type="Proteomes" id="UP000013523">
    <property type="component" value="Chromosome"/>
</dbReference>
<feature type="transmembrane region" description="Helical" evidence="1">
    <location>
        <begin position="207"/>
        <end position="234"/>
    </location>
</feature>
<dbReference type="Pfam" id="PF07907">
    <property type="entry name" value="YibE_F"/>
    <property type="match status" value="1"/>
</dbReference>
<proteinExistence type="predicted"/>
<feature type="transmembrane region" description="Helical" evidence="1">
    <location>
        <begin position="157"/>
        <end position="176"/>
    </location>
</feature>
<evidence type="ECO:0000313" key="3">
    <source>
        <dbReference type="Proteomes" id="UP000013523"/>
    </source>
</evidence>
<dbReference type="OrthoDB" id="5753718at2"/>
<dbReference type="InterPro" id="IPR012507">
    <property type="entry name" value="YibE_F"/>
</dbReference>
<dbReference type="PANTHER" id="PTHR41771">
    <property type="entry name" value="MEMBRANE PROTEIN-RELATED"/>
    <property type="match status" value="1"/>
</dbReference>
<evidence type="ECO:0000256" key="1">
    <source>
        <dbReference type="SAM" id="Phobius"/>
    </source>
</evidence>
<feature type="transmembrane region" description="Helical" evidence="1">
    <location>
        <begin position="133"/>
        <end position="150"/>
    </location>
</feature>
<dbReference type="RefSeq" id="WP_015613681.1">
    <property type="nucleotide sequence ID" value="NC_021182.1"/>
</dbReference>
<gene>
    <name evidence="2" type="ORF">Clopa_0291</name>
</gene>
<keyword evidence="1" id="KW-0472">Membrane</keyword>
<accession>R4K486</accession>
<feature type="transmembrane region" description="Helical" evidence="1">
    <location>
        <begin position="254"/>
        <end position="273"/>
    </location>
</feature>
<dbReference type="AlphaFoldDB" id="R4K486"/>
<feature type="transmembrane region" description="Helical" evidence="1">
    <location>
        <begin position="7"/>
        <end position="27"/>
    </location>
</feature>
<reference evidence="2 3" key="1">
    <citation type="submission" date="2012-01" db="EMBL/GenBank/DDBJ databases">
        <title>Complete sequence of chromosome of Clostridium pasteurianum BC1.</title>
        <authorList>
            <consortium name="US DOE Joint Genome Institute"/>
            <person name="Lucas S."/>
            <person name="Han J."/>
            <person name="Lapidus A."/>
            <person name="Cheng J.-F."/>
            <person name="Goodwin L."/>
            <person name="Pitluck S."/>
            <person name="Peters L."/>
            <person name="Mikhailova N."/>
            <person name="Teshima H."/>
            <person name="Detter J.C."/>
            <person name="Han C."/>
            <person name="Tapia R."/>
            <person name="Land M."/>
            <person name="Hauser L."/>
            <person name="Kyrpides N."/>
            <person name="Ivanova N."/>
            <person name="Pagani I."/>
            <person name="Dunn J."/>
            <person name="Taghavi S."/>
            <person name="Francis A."/>
            <person name="van der Lelie D."/>
            <person name="Woyke T."/>
        </authorList>
    </citation>
    <scope>NUCLEOTIDE SEQUENCE [LARGE SCALE GENOMIC DNA]</scope>
    <source>
        <strain evidence="2 3">BC1</strain>
    </source>
</reference>
<feature type="transmembrane region" description="Helical" evidence="1">
    <location>
        <begin position="347"/>
        <end position="372"/>
    </location>
</feature>
<name>R4K486_CLOPA</name>
<dbReference type="PATRIC" id="fig|86416.3.peg.267"/>
<feature type="transmembrane region" description="Helical" evidence="1">
    <location>
        <begin position="317"/>
        <end position="335"/>
    </location>
</feature>
<dbReference type="HOGENOM" id="CLU_028166_4_0_9"/>
<dbReference type="PANTHER" id="PTHR41771:SF1">
    <property type="entry name" value="MEMBRANE PROTEIN"/>
    <property type="match status" value="1"/>
</dbReference>
<dbReference type="EMBL" id="CP003261">
    <property type="protein sequence ID" value="AGK95354.1"/>
    <property type="molecule type" value="Genomic_DNA"/>
</dbReference>
<dbReference type="KEGG" id="cpas:Clopa_0291"/>
<keyword evidence="1" id="KW-0812">Transmembrane</keyword>
<dbReference type="eggNOG" id="COG5438">
    <property type="taxonomic scope" value="Bacteria"/>
</dbReference>
<protein>
    <submittedName>
        <fullName evidence="2">Putative multitransmembrane protein</fullName>
    </submittedName>
</protein>